<dbReference type="InterPro" id="IPR008579">
    <property type="entry name" value="UGlyAH_Cupin_dom"/>
</dbReference>
<dbReference type="PANTHER" id="PTHR40943">
    <property type="entry name" value="CYTOPLASMIC PROTEIN-RELATED"/>
    <property type="match status" value="1"/>
</dbReference>
<dbReference type="Proteomes" id="UP000664699">
    <property type="component" value="Unassembled WGS sequence"/>
</dbReference>
<comment type="caution">
    <text evidence="2">The sequence shown here is derived from an EMBL/GenBank/DDBJ whole genome shotgun (WGS) entry which is preliminary data.</text>
</comment>
<dbReference type="EMBL" id="JAFLNA010000008">
    <property type="protein sequence ID" value="MBO0132294.1"/>
    <property type="molecule type" value="Genomic_DNA"/>
</dbReference>
<evidence type="ECO:0000313" key="3">
    <source>
        <dbReference type="Proteomes" id="UP000664699"/>
    </source>
</evidence>
<organism evidence="2 3">
    <name type="scientific">Agrobacterium burrii</name>
    <dbReference type="NCBI Taxonomy" id="2815339"/>
    <lineage>
        <taxon>Bacteria</taxon>
        <taxon>Pseudomonadati</taxon>
        <taxon>Pseudomonadota</taxon>
        <taxon>Alphaproteobacteria</taxon>
        <taxon>Hyphomicrobiales</taxon>
        <taxon>Rhizobiaceae</taxon>
        <taxon>Rhizobium/Agrobacterium group</taxon>
        <taxon>Agrobacterium</taxon>
        <taxon>Agrobacterium tumefaciens complex</taxon>
    </lineage>
</organism>
<evidence type="ECO:0000313" key="2">
    <source>
        <dbReference type="EMBL" id="MBO0132294.1"/>
    </source>
</evidence>
<dbReference type="Pfam" id="PF05899">
    <property type="entry name" value="Cupin_3"/>
    <property type="match status" value="1"/>
</dbReference>
<evidence type="ECO:0000259" key="1">
    <source>
        <dbReference type="Pfam" id="PF05899"/>
    </source>
</evidence>
<keyword evidence="3" id="KW-1185">Reference proteome</keyword>
<dbReference type="SUPFAM" id="SSF51182">
    <property type="entry name" value="RmlC-like cupins"/>
    <property type="match status" value="1"/>
</dbReference>
<dbReference type="InterPro" id="IPR011051">
    <property type="entry name" value="RmlC_Cupin_sf"/>
</dbReference>
<reference evidence="2 3" key="1">
    <citation type="submission" date="2021-03" db="EMBL/GenBank/DDBJ databases">
        <title>Whole genome sequence of Agrobacterium sp. strain Rnr.</title>
        <authorList>
            <person name="Mafakheri H."/>
            <person name="Taghavi S.M."/>
            <person name="Nemanja K."/>
            <person name="Osdaghi E."/>
        </authorList>
    </citation>
    <scope>NUCLEOTIDE SEQUENCE [LARGE SCALE GENOMIC DNA]</scope>
    <source>
        <strain evidence="2 3">Rnr</strain>
    </source>
</reference>
<proteinExistence type="predicted"/>
<dbReference type="InterPro" id="IPR014710">
    <property type="entry name" value="RmlC-like_jellyroll"/>
</dbReference>
<name>A0ABS3EK16_9HYPH</name>
<dbReference type="CDD" id="cd02227">
    <property type="entry name" value="cupin_TM1112-like"/>
    <property type="match status" value="1"/>
</dbReference>
<dbReference type="RefSeq" id="WP_207134729.1">
    <property type="nucleotide sequence ID" value="NZ_JAFLNA010000008.1"/>
</dbReference>
<dbReference type="Gene3D" id="2.60.120.10">
    <property type="entry name" value="Jelly Rolls"/>
    <property type="match status" value="1"/>
</dbReference>
<sequence>MTPIIIRVEDKNSFSVPSPVGVPTSEQVAMVRTAAHQDIPVGSTGIWECSEGRFRRGVAQAEYSYFITGEGSFTVDGGDTVQFRAGDAIYFAANTQGEWEIRQTVRKAYVIFS</sequence>
<feature type="domain" description="(S)-ureidoglycine aminohydrolase cupin" evidence="1">
    <location>
        <begin position="41"/>
        <end position="109"/>
    </location>
</feature>
<gene>
    <name evidence="2" type="ORF">JZX89_16290</name>
</gene>
<accession>A0ABS3EK16</accession>
<protein>
    <submittedName>
        <fullName evidence="2">DUF861 domain-containing protein</fullName>
    </submittedName>
</protein>
<dbReference type="PANTHER" id="PTHR40943:SF1">
    <property type="entry name" value="CYTOPLASMIC PROTEIN"/>
    <property type="match status" value="1"/>
</dbReference>